<dbReference type="SUPFAM" id="SSF48264">
    <property type="entry name" value="Cytochrome P450"/>
    <property type="match status" value="1"/>
</dbReference>
<keyword evidence="4" id="KW-0812">Transmembrane</keyword>
<keyword evidence="6" id="KW-1133">Transmembrane helix</keyword>
<evidence type="ECO:0000256" key="2">
    <source>
        <dbReference type="ARBA" id="ARBA00010617"/>
    </source>
</evidence>
<dbReference type="InterPro" id="IPR001128">
    <property type="entry name" value="Cyt_P450"/>
</dbReference>
<dbReference type="Proteomes" id="UP000826271">
    <property type="component" value="Unassembled WGS sequence"/>
</dbReference>
<keyword evidence="9" id="KW-0503">Monooxygenase</keyword>
<protein>
    <recommendedName>
        <fullName evidence="13">Cytochrome P450</fullName>
    </recommendedName>
</protein>
<evidence type="ECO:0000313" key="11">
    <source>
        <dbReference type="EMBL" id="KAG8386506.1"/>
    </source>
</evidence>
<dbReference type="PANTHER" id="PTHR24282">
    <property type="entry name" value="CYTOCHROME P450 FAMILY MEMBER"/>
    <property type="match status" value="1"/>
</dbReference>
<dbReference type="GO" id="GO:0016705">
    <property type="term" value="F:oxidoreductase activity, acting on paired donors, with incorporation or reduction of molecular oxygen"/>
    <property type="evidence" value="ECO:0007669"/>
    <property type="project" value="InterPro"/>
</dbReference>
<evidence type="ECO:0000256" key="1">
    <source>
        <dbReference type="ARBA" id="ARBA00004370"/>
    </source>
</evidence>
<comment type="caution">
    <text evidence="11">The sequence shown here is derived from an EMBL/GenBank/DDBJ whole genome shotgun (WGS) entry which is preliminary data.</text>
</comment>
<comment type="similarity">
    <text evidence="2">Belongs to the cytochrome P450 family.</text>
</comment>
<comment type="subcellular location">
    <subcellularLocation>
        <location evidence="1">Membrane</location>
    </subcellularLocation>
</comment>
<reference evidence="11" key="1">
    <citation type="submission" date="2019-10" db="EMBL/GenBank/DDBJ databases">
        <authorList>
            <person name="Zhang R."/>
            <person name="Pan Y."/>
            <person name="Wang J."/>
            <person name="Ma R."/>
            <person name="Yu S."/>
        </authorList>
    </citation>
    <scope>NUCLEOTIDE SEQUENCE</scope>
    <source>
        <strain evidence="11">LA-IB0</strain>
        <tissue evidence="11">Leaf</tissue>
    </source>
</reference>
<dbReference type="GO" id="GO:0020037">
    <property type="term" value="F:heme binding"/>
    <property type="evidence" value="ECO:0007669"/>
    <property type="project" value="InterPro"/>
</dbReference>
<dbReference type="Gene3D" id="1.10.630.10">
    <property type="entry name" value="Cytochrome P450"/>
    <property type="match status" value="1"/>
</dbReference>
<dbReference type="AlphaFoldDB" id="A0AAV6Y0W1"/>
<organism evidence="11 12">
    <name type="scientific">Buddleja alternifolia</name>
    <dbReference type="NCBI Taxonomy" id="168488"/>
    <lineage>
        <taxon>Eukaryota</taxon>
        <taxon>Viridiplantae</taxon>
        <taxon>Streptophyta</taxon>
        <taxon>Embryophyta</taxon>
        <taxon>Tracheophyta</taxon>
        <taxon>Spermatophyta</taxon>
        <taxon>Magnoliopsida</taxon>
        <taxon>eudicotyledons</taxon>
        <taxon>Gunneridae</taxon>
        <taxon>Pentapetalae</taxon>
        <taxon>asterids</taxon>
        <taxon>lamiids</taxon>
        <taxon>Lamiales</taxon>
        <taxon>Scrophulariaceae</taxon>
        <taxon>Buddlejeae</taxon>
        <taxon>Buddleja</taxon>
    </lineage>
</organism>
<accession>A0AAV6Y0W1</accession>
<evidence type="ECO:0000256" key="4">
    <source>
        <dbReference type="ARBA" id="ARBA00022692"/>
    </source>
</evidence>
<evidence type="ECO:0000256" key="3">
    <source>
        <dbReference type="ARBA" id="ARBA00022617"/>
    </source>
</evidence>
<dbReference type="PANTHER" id="PTHR24282:SF250">
    <property type="entry name" value="CYTOCHROME P450 CYP72A219-LIKE"/>
    <property type="match status" value="1"/>
</dbReference>
<keyword evidence="8" id="KW-0408">Iron</keyword>
<gene>
    <name evidence="11" type="ORF">BUALT_Bualt03G0155600</name>
</gene>
<evidence type="ECO:0000256" key="8">
    <source>
        <dbReference type="ARBA" id="ARBA00023004"/>
    </source>
</evidence>
<keyword evidence="7" id="KW-0560">Oxidoreductase</keyword>
<dbReference type="EMBL" id="WHWC01000003">
    <property type="protein sequence ID" value="KAG8386506.1"/>
    <property type="molecule type" value="Genomic_DNA"/>
</dbReference>
<proteinExistence type="inferred from homology"/>
<dbReference type="GO" id="GO:0004497">
    <property type="term" value="F:monooxygenase activity"/>
    <property type="evidence" value="ECO:0007669"/>
    <property type="project" value="UniProtKB-KW"/>
</dbReference>
<keyword evidence="3" id="KW-0349">Heme</keyword>
<dbReference type="Pfam" id="PF00067">
    <property type="entry name" value="p450"/>
    <property type="match status" value="1"/>
</dbReference>
<dbReference type="InterPro" id="IPR050665">
    <property type="entry name" value="Cytochrome_P450_Monooxygen"/>
</dbReference>
<evidence type="ECO:0000256" key="7">
    <source>
        <dbReference type="ARBA" id="ARBA00023002"/>
    </source>
</evidence>
<evidence type="ECO:0000313" key="12">
    <source>
        <dbReference type="Proteomes" id="UP000826271"/>
    </source>
</evidence>
<evidence type="ECO:0000256" key="9">
    <source>
        <dbReference type="ARBA" id="ARBA00023033"/>
    </source>
</evidence>
<evidence type="ECO:0000256" key="6">
    <source>
        <dbReference type="ARBA" id="ARBA00022989"/>
    </source>
</evidence>
<keyword evidence="10" id="KW-0472">Membrane</keyword>
<dbReference type="GO" id="GO:0016020">
    <property type="term" value="C:membrane"/>
    <property type="evidence" value="ECO:0007669"/>
    <property type="project" value="UniProtKB-SubCell"/>
</dbReference>
<evidence type="ECO:0000256" key="10">
    <source>
        <dbReference type="ARBA" id="ARBA00023136"/>
    </source>
</evidence>
<keyword evidence="12" id="KW-1185">Reference proteome</keyword>
<sequence length="249" mass="29008">MMMSFSLFVMLFFLILCVICAWRIVNWLWFKPKRIEKCLRAQGLSGNPYRVFYGDTKEMAALIKEAKSKPIKLSDDIIPRLLPLHHHIINKYGKTCFIWIGPVARVLVMDPGLIKQILMNNNIFKKPTPNPLAKFLVSGISAYEDEKWAKHRKIFNPAFYSEKLKVMVPAMYTSCMEMIKEWELKLEMEENLSVEIDVQPYLEDLTGQVISRTAFGCSHAEGRTIFELQREQAELTRQVLQSVYIPGWR</sequence>
<name>A0AAV6Y0W1_9LAMI</name>
<keyword evidence="5" id="KW-0479">Metal-binding</keyword>
<dbReference type="InterPro" id="IPR036396">
    <property type="entry name" value="Cyt_P450_sf"/>
</dbReference>
<evidence type="ECO:0008006" key="13">
    <source>
        <dbReference type="Google" id="ProtNLM"/>
    </source>
</evidence>
<evidence type="ECO:0000256" key="5">
    <source>
        <dbReference type="ARBA" id="ARBA00022723"/>
    </source>
</evidence>
<dbReference type="GO" id="GO:0005506">
    <property type="term" value="F:iron ion binding"/>
    <property type="evidence" value="ECO:0007669"/>
    <property type="project" value="InterPro"/>
</dbReference>